<protein>
    <submittedName>
        <fullName evidence="2">Lysophospholipase</fullName>
    </submittedName>
</protein>
<name>A0A0M9GMF7_9HYPH</name>
<dbReference type="Proteomes" id="UP000038011">
    <property type="component" value="Unassembled WGS sequence"/>
</dbReference>
<gene>
    <name evidence="2" type="ORF">SU32_09920</name>
</gene>
<dbReference type="OrthoDB" id="9806902at2"/>
<reference evidence="2 3" key="1">
    <citation type="submission" date="2015-01" db="EMBL/GenBank/DDBJ databases">
        <title>Ahrensia donghaiensis sp. nov., a novel dimethylsulphoniopropionate-cleavage bacterium isolated from seawater and emended descriptions of the genus Ahrensia and Ahrensia kielensis.</title>
        <authorList>
            <person name="Liu J."/>
        </authorList>
    </citation>
    <scope>NUCLEOTIDE SEQUENCE [LARGE SCALE GENOMIC DNA]</scope>
    <source>
        <strain evidence="2 3">LZD062</strain>
    </source>
</reference>
<dbReference type="Gene3D" id="3.40.50.1820">
    <property type="entry name" value="alpha/beta hydrolase"/>
    <property type="match status" value="1"/>
</dbReference>
<evidence type="ECO:0000259" key="1">
    <source>
        <dbReference type="Pfam" id="PF12146"/>
    </source>
</evidence>
<dbReference type="InterPro" id="IPR022742">
    <property type="entry name" value="Hydrolase_4"/>
</dbReference>
<dbReference type="InterPro" id="IPR051044">
    <property type="entry name" value="MAG_DAG_Lipase"/>
</dbReference>
<evidence type="ECO:0000313" key="2">
    <source>
        <dbReference type="EMBL" id="KPB01193.1"/>
    </source>
</evidence>
<accession>A0A0M9GMF7</accession>
<feature type="domain" description="Serine aminopeptidase S33" evidence="1">
    <location>
        <begin position="34"/>
        <end position="296"/>
    </location>
</feature>
<dbReference type="SUPFAM" id="SSF53474">
    <property type="entry name" value="alpha/beta-Hydrolases"/>
    <property type="match status" value="1"/>
</dbReference>
<dbReference type="Pfam" id="PF12146">
    <property type="entry name" value="Hydrolase_4"/>
    <property type="match status" value="1"/>
</dbReference>
<keyword evidence="3" id="KW-1185">Reference proteome</keyword>
<sequence length="314" mass="34365">MTEYKFDKTKKIASTSGTDINCYVKHAASSGHCIVHINHGLAEHAERYARFATILSESGCHVYAHDHRGHGRTTAKDAPQGVFSLNGNGVEKVLLDCAAVQENARAQHPDLPLVMFGHSMGGLITMNYALAHAERLAGAAVWNANFSGGIAGRLAQGILHYERFRLGSDIPSRLLPKLTFDSWVQKIPNRRTDFDWLSHIDNEVDAYIADPDCGWNASVSMWQDIFELVFKGGDVRGANGKAKALPIQLLGGGRDPATDNSAATHHQFKRLQSNGFTAVKKIVFPSARHETLNDTDQSAATEAFIDFLHACTDK</sequence>
<dbReference type="InterPro" id="IPR029058">
    <property type="entry name" value="AB_hydrolase_fold"/>
</dbReference>
<dbReference type="STRING" id="1514904.SU32_09920"/>
<evidence type="ECO:0000313" key="3">
    <source>
        <dbReference type="Proteomes" id="UP000038011"/>
    </source>
</evidence>
<dbReference type="PATRIC" id="fig|1514904.3.peg.815"/>
<dbReference type="PANTHER" id="PTHR11614">
    <property type="entry name" value="PHOSPHOLIPASE-RELATED"/>
    <property type="match status" value="1"/>
</dbReference>
<dbReference type="AlphaFoldDB" id="A0A0M9GMF7"/>
<proteinExistence type="predicted"/>
<comment type="caution">
    <text evidence="2">The sequence shown here is derived from an EMBL/GenBank/DDBJ whole genome shotgun (WGS) entry which is preliminary data.</text>
</comment>
<dbReference type="RefSeq" id="WP_053999198.1">
    <property type="nucleotide sequence ID" value="NZ_JXMU01000013.1"/>
</dbReference>
<dbReference type="EMBL" id="JXMU01000013">
    <property type="protein sequence ID" value="KPB01193.1"/>
    <property type="molecule type" value="Genomic_DNA"/>
</dbReference>
<organism evidence="2 3">
    <name type="scientific">Ahrensia marina</name>
    <dbReference type="NCBI Taxonomy" id="1514904"/>
    <lineage>
        <taxon>Bacteria</taxon>
        <taxon>Pseudomonadati</taxon>
        <taxon>Pseudomonadota</taxon>
        <taxon>Alphaproteobacteria</taxon>
        <taxon>Hyphomicrobiales</taxon>
        <taxon>Ahrensiaceae</taxon>
        <taxon>Ahrensia</taxon>
    </lineage>
</organism>